<comment type="caution">
    <text evidence="1">The sequence shown here is derived from an EMBL/GenBank/DDBJ whole genome shotgun (WGS) entry which is preliminary data.</text>
</comment>
<sequence>MHGWSIEAEDGDEAIAQFVKRKAAGAAAGPGPGSAGAEGAHHGVLSGACRVIPTLLLVSQLFVKARNREASLYDAYSAINFWGQ</sequence>
<protein>
    <submittedName>
        <fullName evidence="1">Uncharacterized protein</fullName>
    </submittedName>
</protein>
<organism evidence="1 2">
    <name type="scientific">Gonium pectorale</name>
    <name type="common">Green alga</name>
    <dbReference type="NCBI Taxonomy" id="33097"/>
    <lineage>
        <taxon>Eukaryota</taxon>
        <taxon>Viridiplantae</taxon>
        <taxon>Chlorophyta</taxon>
        <taxon>core chlorophytes</taxon>
        <taxon>Chlorophyceae</taxon>
        <taxon>CS clade</taxon>
        <taxon>Chlamydomonadales</taxon>
        <taxon>Volvocaceae</taxon>
        <taxon>Gonium</taxon>
    </lineage>
</organism>
<dbReference type="AlphaFoldDB" id="A0A150G8S2"/>
<reference evidence="2" key="1">
    <citation type="journal article" date="2016" name="Nat. Commun.">
        <title>The Gonium pectorale genome demonstrates co-option of cell cycle regulation during the evolution of multicellularity.</title>
        <authorList>
            <person name="Hanschen E.R."/>
            <person name="Marriage T.N."/>
            <person name="Ferris P.J."/>
            <person name="Hamaji T."/>
            <person name="Toyoda A."/>
            <person name="Fujiyama A."/>
            <person name="Neme R."/>
            <person name="Noguchi H."/>
            <person name="Minakuchi Y."/>
            <person name="Suzuki M."/>
            <person name="Kawai-Toyooka H."/>
            <person name="Smith D.R."/>
            <person name="Sparks H."/>
            <person name="Anderson J."/>
            <person name="Bakaric R."/>
            <person name="Luria V."/>
            <person name="Karger A."/>
            <person name="Kirschner M.W."/>
            <person name="Durand P.M."/>
            <person name="Michod R.E."/>
            <person name="Nozaki H."/>
            <person name="Olson B.J."/>
        </authorList>
    </citation>
    <scope>NUCLEOTIDE SEQUENCE [LARGE SCALE GENOMIC DNA]</scope>
    <source>
        <strain evidence="2">NIES-2863</strain>
    </source>
</reference>
<name>A0A150G8S2_GONPE</name>
<gene>
    <name evidence="1" type="ORF">GPECTOR_46g232</name>
</gene>
<proteinExistence type="predicted"/>
<dbReference type="Proteomes" id="UP000075714">
    <property type="component" value="Unassembled WGS sequence"/>
</dbReference>
<keyword evidence="2" id="KW-1185">Reference proteome</keyword>
<accession>A0A150G8S2</accession>
<dbReference type="EMBL" id="LSYV01000047">
    <property type="protein sequence ID" value="KXZ46163.1"/>
    <property type="molecule type" value="Genomic_DNA"/>
</dbReference>
<evidence type="ECO:0000313" key="1">
    <source>
        <dbReference type="EMBL" id="KXZ46163.1"/>
    </source>
</evidence>
<evidence type="ECO:0000313" key="2">
    <source>
        <dbReference type="Proteomes" id="UP000075714"/>
    </source>
</evidence>